<evidence type="ECO:0000256" key="7">
    <source>
        <dbReference type="ARBA" id="ARBA00023136"/>
    </source>
</evidence>
<evidence type="ECO:0000256" key="1">
    <source>
        <dbReference type="ARBA" id="ARBA00004193"/>
    </source>
</evidence>
<dbReference type="GO" id="GO:0005886">
    <property type="term" value="C:plasma membrane"/>
    <property type="evidence" value="ECO:0007669"/>
    <property type="project" value="UniProtKB-SubCell"/>
</dbReference>
<keyword evidence="10" id="KW-0449">Lipoprotein</keyword>
<keyword evidence="7" id="KW-0472">Membrane</keyword>
<dbReference type="PANTHER" id="PTHR13502:SF6">
    <property type="entry name" value="CDC42 SMALL EFFECTOR PROTEIN HOMOLOG"/>
    <property type="match status" value="1"/>
</dbReference>
<dbReference type="InterPro" id="IPR036936">
    <property type="entry name" value="CRIB_dom_sf"/>
</dbReference>
<keyword evidence="4" id="KW-1003">Cell membrane</keyword>
<name>A0A3M6UU50_POCDA</name>
<accession>A0A3M6UU50</accession>
<reference evidence="12 13" key="1">
    <citation type="journal article" date="2018" name="Sci. Rep.">
        <title>Comparative analysis of the Pocillopora damicornis genome highlights role of immune system in coral evolution.</title>
        <authorList>
            <person name="Cunning R."/>
            <person name="Bay R.A."/>
            <person name="Gillette P."/>
            <person name="Baker A.C."/>
            <person name="Traylor-Knowles N."/>
        </authorList>
    </citation>
    <scope>NUCLEOTIDE SEQUENCE [LARGE SCALE GENOMIC DNA]</scope>
    <source>
        <strain evidence="12">RSMAS</strain>
        <tissue evidence="12">Whole animal</tissue>
    </source>
</reference>
<dbReference type="STRING" id="46731.A0A3M6UU50"/>
<evidence type="ECO:0000256" key="8">
    <source>
        <dbReference type="ARBA" id="ARBA00023139"/>
    </source>
</evidence>
<dbReference type="InterPro" id="IPR000095">
    <property type="entry name" value="CRIB_dom"/>
</dbReference>
<comment type="similarity">
    <text evidence="3">Belongs to the CDC42SE/SPEC family.</text>
</comment>
<dbReference type="PROSITE" id="PS50108">
    <property type="entry name" value="CRIB"/>
    <property type="match status" value="1"/>
</dbReference>
<keyword evidence="5" id="KW-0963">Cytoplasm</keyword>
<evidence type="ECO:0000256" key="4">
    <source>
        <dbReference type="ARBA" id="ARBA00022475"/>
    </source>
</evidence>
<comment type="subcellular location">
    <subcellularLocation>
        <location evidence="1">Cell membrane</location>
        <topology evidence="1">Lipid-anchor</topology>
    </subcellularLocation>
    <subcellularLocation>
        <location evidence="2">Cytoplasm</location>
        <location evidence="2">Cytoskeleton</location>
    </subcellularLocation>
</comment>
<dbReference type="OrthoDB" id="5559822at2759"/>
<comment type="caution">
    <text evidence="12">The sequence shown here is derived from an EMBL/GenBank/DDBJ whole genome shotgun (WGS) entry which is preliminary data.</text>
</comment>
<dbReference type="AlphaFoldDB" id="A0A3M6UU50"/>
<protein>
    <recommendedName>
        <fullName evidence="11">CRIB domain-containing protein</fullName>
    </recommendedName>
</protein>
<evidence type="ECO:0000256" key="2">
    <source>
        <dbReference type="ARBA" id="ARBA00004245"/>
    </source>
</evidence>
<keyword evidence="8" id="KW-0564">Palmitate</keyword>
<dbReference type="GO" id="GO:0005856">
    <property type="term" value="C:cytoskeleton"/>
    <property type="evidence" value="ECO:0007669"/>
    <property type="project" value="UniProtKB-SubCell"/>
</dbReference>
<evidence type="ECO:0000256" key="3">
    <source>
        <dbReference type="ARBA" id="ARBA00005720"/>
    </source>
</evidence>
<dbReference type="GO" id="GO:0031267">
    <property type="term" value="F:small GTPase binding"/>
    <property type="evidence" value="ECO:0007669"/>
    <property type="project" value="InterPro"/>
</dbReference>
<dbReference type="CDD" id="cd00132">
    <property type="entry name" value="CRIB"/>
    <property type="match status" value="1"/>
</dbReference>
<dbReference type="GO" id="GO:0008360">
    <property type="term" value="P:regulation of cell shape"/>
    <property type="evidence" value="ECO:0007669"/>
    <property type="project" value="UniProtKB-KW"/>
</dbReference>
<evidence type="ECO:0000256" key="5">
    <source>
        <dbReference type="ARBA" id="ARBA00022490"/>
    </source>
</evidence>
<evidence type="ECO:0000256" key="10">
    <source>
        <dbReference type="ARBA" id="ARBA00023288"/>
    </source>
</evidence>
<dbReference type="GO" id="GO:0035023">
    <property type="term" value="P:regulation of Rho protein signal transduction"/>
    <property type="evidence" value="ECO:0007669"/>
    <property type="project" value="InterPro"/>
</dbReference>
<sequence>MLSSCKQISLKIVAHVAFTSPAGTIHTQKNNPIFNQDFYFIEALYKEFREQILKDYCECLRGRQFVHGDEFWFVFRRPVPSTRNASVRINLMSKMSELWLCFPCCVTEQPPPKRRRIDRSMIGEPMDFKHTGHIGSGDMASGSDLGSIQCQMQSKGGYKGISVPVTCTPAGIPVGGQNYTVFEESTK</sequence>
<dbReference type="Gene3D" id="3.90.810.10">
    <property type="entry name" value="CRIB domain"/>
    <property type="match status" value="1"/>
</dbReference>
<dbReference type="Proteomes" id="UP000275408">
    <property type="component" value="Unassembled WGS sequence"/>
</dbReference>
<keyword evidence="13" id="KW-1185">Reference proteome</keyword>
<organism evidence="12 13">
    <name type="scientific">Pocillopora damicornis</name>
    <name type="common">Cauliflower coral</name>
    <name type="synonym">Millepora damicornis</name>
    <dbReference type="NCBI Taxonomy" id="46731"/>
    <lineage>
        <taxon>Eukaryota</taxon>
        <taxon>Metazoa</taxon>
        <taxon>Cnidaria</taxon>
        <taxon>Anthozoa</taxon>
        <taxon>Hexacorallia</taxon>
        <taxon>Scleractinia</taxon>
        <taxon>Astrocoeniina</taxon>
        <taxon>Pocilloporidae</taxon>
        <taxon>Pocillopora</taxon>
    </lineage>
</organism>
<dbReference type="InterPro" id="IPR039056">
    <property type="entry name" value="SPEC"/>
</dbReference>
<keyword evidence="9" id="KW-0206">Cytoskeleton</keyword>
<evidence type="ECO:0000256" key="9">
    <source>
        <dbReference type="ARBA" id="ARBA00023212"/>
    </source>
</evidence>
<dbReference type="PANTHER" id="PTHR13502">
    <property type="entry name" value="CDC42 SMALL EFFECTOR PROTEIN HOMOLOG"/>
    <property type="match status" value="1"/>
</dbReference>
<feature type="domain" description="CRIB" evidence="11">
    <location>
        <begin position="122"/>
        <end position="135"/>
    </location>
</feature>
<evidence type="ECO:0000256" key="6">
    <source>
        <dbReference type="ARBA" id="ARBA00022960"/>
    </source>
</evidence>
<dbReference type="FunFam" id="3.90.810.10:FF:000004">
    <property type="entry name" value="CDC42 small effector protein 2"/>
    <property type="match status" value="1"/>
</dbReference>
<evidence type="ECO:0000259" key="11">
    <source>
        <dbReference type="PROSITE" id="PS50108"/>
    </source>
</evidence>
<keyword evidence="6" id="KW-0133">Cell shape</keyword>
<evidence type="ECO:0000313" key="13">
    <source>
        <dbReference type="Proteomes" id="UP000275408"/>
    </source>
</evidence>
<dbReference type="EMBL" id="RCHS01000710">
    <property type="protein sequence ID" value="RMX57201.1"/>
    <property type="molecule type" value="Genomic_DNA"/>
</dbReference>
<evidence type="ECO:0000313" key="12">
    <source>
        <dbReference type="EMBL" id="RMX57201.1"/>
    </source>
</evidence>
<gene>
    <name evidence="12" type="ORF">pdam_00017932</name>
</gene>
<proteinExistence type="inferred from homology"/>